<dbReference type="InterPro" id="IPR015109">
    <property type="entry name" value="Restrct_endonuc_II_EcoRII_C"/>
</dbReference>
<evidence type="ECO:0000259" key="1">
    <source>
        <dbReference type="Pfam" id="PF09019"/>
    </source>
</evidence>
<dbReference type="GO" id="GO:0009036">
    <property type="term" value="F:type II site-specific deoxyribonuclease activity"/>
    <property type="evidence" value="ECO:0007669"/>
    <property type="project" value="InterPro"/>
</dbReference>
<dbReference type="InterPro" id="IPR011335">
    <property type="entry name" value="Restrct_endonuc-II-like"/>
</dbReference>
<evidence type="ECO:0000313" key="3">
    <source>
        <dbReference type="Proteomes" id="UP000072660"/>
    </source>
</evidence>
<dbReference type="SUPFAM" id="SSF52980">
    <property type="entry name" value="Restriction endonuclease-like"/>
    <property type="match status" value="1"/>
</dbReference>
<keyword evidence="2" id="KW-0540">Nuclease</keyword>
<dbReference type="OrthoDB" id="9797574at2"/>
<keyword evidence="2" id="KW-0255">Endonuclease</keyword>
<gene>
    <name evidence="2" type="ORF">AXE65_01780</name>
</gene>
<protein>
    <submittedName>
        <fullName evidence="2">Restriction endonuclease</fullName>
    </submittedName>
</protein>
<comment type="caution">
    <text evidence="2">The sequence shown here is derived from an EMBL/GenBank/DDBJ whole genome shotgun (WGS) entry which is preliminary data.</text>
</comment>
<dbReference type="RefSeq" id="WP_068389720.1">
    <property type="nucleotide sequence ID" value="NZ_LSZO01000144.1"/>
</dbReference>
<feature type="domain" description="Restriction endonuclease type II EcoRII C-terminal" evidence="1">
    <location>
        <begin position="238"/>
        <end position="405"/>
    </location>
</feature>
<keyword evidence="2" id="KW-0378">Hydrolase</keyword>
<sequence>MKQGYLSQYFDGVAVKRLSAVEIDVGRSNQREFNGAKEMRRLFGEPTGKVQFPARFLYLCDDDDEPVAGQGILTWYDAREKARMERGVMRQEYRLYSPSIATVSQCAAEGDLLLVAKRTDGGALVVVAEKNTLIERQLLWLFDLSEKLTYPGFSVRAELETNQDKIGFAARVILEQIGVDAEEEALDYLEQMLAQFGKTYPKAELFSAFARNTLKDVSSLDSTDGALIAWMEHEEILYRTFENHLLCEQLQKIGQANTKDANPVIKIVQSTLQRRRSRAGLALENHMEHIFREHDITYTRGGITEGRLKPDFIFPGITHYHDMAFPENSLTMLAAKTTCKDRWRQIRNEAGRITVKHLLTLEPGISEHQTREMQTENVQLVLPRNLHEFFMPAQQAWLLDVSDFIHLVKKRQQYT</sequence>
<dbReference type="AlphaFoldDB" id="A0A139SV32"/>
<reference evidence="2 3" key="1">
    <citation type="submission" date="2016-02" db="EMBL/GenBank/DDBJ databases">
        <authorList>
            <person name="Wen L."/>
            <person name="He K."/>
            <person name="Yang H."/>
        </authorList>
    </citation>
    <scope>NUCLEOTIDE SEQUENCE [LARGE SCALE GENOMIC DNA]</scope>
    <source>
        <strain evidence="2 3">CV58</strain>
    </source>
</reference>
<dbReference type="EMBL" id="LSZO01000144">
    <property type="protein sequence ID" value="KXU38321.1"/>
    <property type="molecule type" value="Genomic_DNA"/>
</dbReference>
<proteinExistence type="predicted"/>
<dbReference type="GO" id="GO:0009307">
    <property type="term" value="P:DNA restriction-modification system"/>
    <property type="evidence" value="ECO:0007669"/>
    <property type="project" value="InterPro"/>
</dbReference>
<name>A0A139SV32_9GAMM</name>
<dbReference type="Pfam" id="PF09019">
    <property type="entry name" value="EcoRII-C"/>
    <property type="match status" value="1"/>
</dbReference>
<dbReference type="GO" id="GO:0003677">
    <property type="term" value="F:DNA binding"/>
    <property type="evidence" value="ECO:0007669"/>
    <property type="project" value="InterPro"/>
</dbReference>
<dbReference type="Gene3D" id="3.40.91.80">
    <property type="match status" value="1"/>
</dbReference>
<keyword evidence="3" id="KW-1185">Reference proteome</keyword>
<organism evidence="2 3">
    <name type="scientific">Ventosimonas gracilis</name>
    <dbReference type="NCBI Taxonomy" id="1680762"/>
    <lineage>
        <taxon>Bacteria</taxon>
        <taxon>Pseudomonadati</taxon>
        <taxon>Pseudomonadota</taxon>
        <taxon>Gammaproteobacteria</taxon>
        <taxon>Pseudomonadales</taxon>
        <taxon>Ventosimonadaceae</taxon>
        <taxon>Ventosimonas</taxon>
    </lineage>
</organism>
<dbReference type="Proteomes" id="UP000072660">
    <property type="component" value="Unassembled WGS sequence"/>
</dbReference>
<accession>A0A139SV32</accession>
<evidence type="ECO:0000313" key="2">
    <source>
        <dbReference type="EMBL" id="KXU38321.1"/>
    </source>
</evidence>
<dbReference type="InterPro" id="IPR038365">
    <property type="entry name" value="EcoRII_C_sf"/>
</dbReference>